<dbReference type="Proteomes" id="UP000245697">
    <property type="component" value="Unassembled WGS sequence"/>
</dbReference>
<proteinExistence type="predicted"/>
<comment type="caution">
    <text evidence="2">The sequence shown here is derived from an EMBL/GenBank/DDBJ whole genome shotgun (WGS) entry which is preliminary data.</text>
</comment>
<reference evidence="2 3" key="1">
    <citation type="submission" date="2018-05" db="EMBL/GenBank/DDBJ databases">
        <title>Genomic Encyclopedia of Archaeal and Bacterial Type Strains, Phase II (KMG-II): from individual species to whole genera.</title>
        <authorList>
            <person name="Goeker M."/>
        </authorList>
    </citation>
    <scope>NUCLEOTIDE SEQUENCE [LARGE SCALE GENOMIC DNA]</scope>
    <source>
        <strain evidence="2 3">DSM 45184</strain>
    </source>
</reference>
<feature type="compositionally biased region" description="Gly residues" evidence="1">
    <location>
        <begin position="214"/>
        <end position="224"/>
    </location>
</feature>
<accession>A0A316F960</accession>
<dbReference type="AlphaFoldDB" id="A0A316F960"/>
<feature type="compositionally biased region" description="Basic residues" evidence="1">
    <location>
        <begin position="19"/>
        <end position="29"/>
    </location>
</feature>
<evidence type="ECO:0000313" key="3">
    <source>
        <dbReference type="Proteomes" id="UP000245697"/>
    </source>
</evidence>
<name>A0A316F960_9ACTN</name>
<feature type="compositionally biased region" description="Basic and acidic residues" evidence="1">
    <location>
        <begin position="103"/>
        <end position="122"/>
    </location>
</feature>
<evidence type="ECO:0000313" key="2">
    <source>
        <dbReference type="EMBL" id="PWK44249.1"/>
    </source>
</evidence>
<feature type="compositionally biased region" description="Low complexity" evidence="1">
    <location>
        <begin position="90"/>
        <end position="102"/>
    </location>
</feature>
<protein>
    <submittedName>
        <fullName evidence="2">Uncharacterized protein</fullName>
    </submittedName>
</protein>
<evidence type="ECO:0000256" key="1">
    <source>
        <dbReference type="SAM" id="MobiDB-lite"/>
    </source>
</evidence>
<gene>
    <name evidence="2" type="ORF">BC793_112124</name>
</gene>
<feature type="compositionally biased region" description="Basic residues" evidence="1">
    <location>
        <begin position="156"/>
        <end position="185"/>
    </location>
</feature>
<organism evidence="2 3">
    <name type="scientific">Actinoplanes xinjiangensis</name>
    <dbReference type="NCBI Taxonomy" id="512350"/>
    <lineage>
        <taxon>Bacteria</taxon>
        <taxon>Bacillati</taxon>
        <taxon>Actinomycetota</taxon>
        <taxon>Actinomycetes</taxon>
        <taxon>Micromonosporales</taxon>
        <taxon>Micromonosporaceae</taxon>
        <taxon>Actinoplanes</taxon>
    </lineage>
</organism>
<sequence length="250" mass="27636">MRSPRRSGPGCCSDPVSHRSGRTRRRRHPAPPGSLFRPVAPLSAVTRMNPLRVSTGRGRIERPRPSSATSRRPGTTTTHQRSHPVAVTLRPKAPVRPTTPTPRQRDRPRPPSHQTVDREHGRSPPPSTECRGPTATPTTSERDRAPPPFHQMPCRGRQRCPTRSRGRHRKPHRTPRPDRHRRPCRRAAVPVGPGGGATRGCPVRRGPRCRRPAGGVGVGPGAGRAEGLQPGSRWWAGPGPGWDQRWIRSR</sequence>
<dbReference type="EMBL" id="QGGR01000012">
    <property type="protein sequence ID" value="PWK44249.1"/>
    <property type="molecule type" value="Genomic_DNA"/>
</dbReference>
<feature type="region of interest" description="Disordered" evidence="1">
    <location>
        <begin position="1"/>
        <end position="250"/>
    </location>
</feature>
<keyword evidence="3" id="KW-1185">Reference proteome</keyword>
<feature type="compositionally biased region" description="Low complexity" evidence="1">
    <location>
        <begin position="65"/>
        <end position="78"/>
    </location>
</feature>